<dbReference type="AlphaFoldDB" id="A0A6J7KDK5"/>
<evidence type="ECO:0000313" key="1">
    <source>
        <dbReference type="EMBL" id="CAB4952973.1"/>
    </source>
</evidence>
<protein>
    <submittedName>
        <fullName evidence="1">Unannotated protein</fullName>
    </submittedName>
</protein>
<organism evidence="1">
    <name type="scientific">freshwater metagenome</name>
    <dbReference type="NCBI Taxonomy" id="449393"/>
    <lineage>
        <taxon>unclassified sequences</taxon>
        <taxon>metagenomes</taxon>
        <taxon>ecological metagenomes</taxon>
    </lineage>
</organism>
<sequence>MPVTSDVEASRLVAAHRLSALKAGMATVLGL</sequence>
<proteinExistence type="predicted"/>
<dbReference type="EMBL" id="CAFBND010000090">
    <property type="protein sequence ID" value="CAB4952973.1"/>
    <property type="molecule type" value="Genomic_DNA"/>
</dbReference>
<name>A0A6J7KDK5_9ZZZZ</name>
<accession>A0A6J7KDK5</accession>
<gene>
    <name evidence="1" type="ORF">UFOPK3752_01779</name>
</gene>
<reference evidence="1" key="1">
    <citation type="submission" date="2020-05" db="EMBL/GenBank/DDBJ databases">
        <authorList>
            <person name="Chiriac C."/>
            <person name="Salcher M."/>
            <person name="Ghai R."/>
            <person name="Kavagutti S V."/>
        </authorList>
    </citation>
    <scope>NUCLEOTIDE SEQUENCE</scope>
</reference>